<feature type="compositionally biased region" description="Basic and acidic residues" evidence="1">
    <location>
        <begin position="501"/>
        <end position="515"/>
    </location>
</feature>
<comment type="caution">
    <text evidence="3">The sequence shown here is derived from an EMBL/GenBank/DDBJ whole genome shotgun (WGS) entry which is preliminary data.</text>
</comment>
<proteinExistence type="predicted"/>
<feature type="compositionally biased region" description="Low complexity" evidence="1">
    <location>
        <begin position="597"/>
        <end position="634"/>
    </location>
</feature>
<sequence length="720" mass="75509">MPGHETSRGSCDIFHRDRCDGVWPAESFWKLSFRGLVIRTVEKIWIISGVREGREERVEQPIGHPCPECGTPRKPDNTPSCTCTQRAAEALRNARTTDAAAAEDFDPLRIRPYVELTPDTPTRSPENEGTPGRPMSPSHTDAPTRAGGNTARRTRADGPTTPSPSTGPEQPTRAADGTPRQPHADDRPTRTGASHARTQTPEGAPHRTPGRPADHAPRPSQTHPSGPRREDGPAQPSPADHSASAPHAQASPADTPARAGEGAPRGSRADGPTTPMEALGAETPARAPEGAPRRVPGRAADDSPRPPRTHPAGRPRTHDPAQPSPANRSASARHDRTSPADTPARAGGGTPHRTRADGPTASPHTEAAHAQAPARATDDAPRRSMTNPGPAAGNAPRPPQAHPAQPPHTDGPAWAPDDAPRRSVTNPGQAPRAEGAAPPPSPADTTMPLRPVDPDATTVLPASPDTSVLPASPDTSVLPTPLAPAATEPSVTDLRLFDSTGRPDRGRPEADESGRRPRRRRRNALLATAAGACVAVVAAAGYASGMFSYEAPSRNSALPDDLRASVPDAPSSSAASKPPAESTQAAPPAPALPPPSATRSPSASPSPSTPSASPSPSQSATPSASRTSAPASPEDAPPDRSRQNSGPTVLRPGDRGPEVTELQLRLRQLSLYDEDTDGDYDSRLEEAVRTYQWSRGIQTDDLGVYDRETRAKLESETKEP</sequence>
<feature type="compositionally biased region" description="Pro residues" evidence="1">
    <location>
        <begin position="587"/>
        <end position="596"/>
    </location>
</feature>
<dbReference type="Proteomes" id="UP001499986">
    <property type="component" value="Unassembled WGS sequence"/>
</dbReference>
<protein>
    <recommendedName>
        <fullName evidence="2">Peptidoglycan binding-like domain-containing protein</fullName>
    </recommendedName>
</protein>
<feature type="domain" description="Peptidoglycan binding-like" evidence="2">
    <location>
        <begin position="655"/>
        <end position="713"/>
    </location>
</feature>
<gene>
    <name evidence="3" type="ORF">GCM10010255_24920</name>
</gene>
<feature type="compositionally biased region" description="Low complexity" evidence="1">
    <location>
        <begin position="144"/>
        <end position="168"/>
    </location>
</feature>
<keyword evidence="4" id="KW-1185">Reference proteome</keyword>
<dbReference type="SUPFAM" id="SSF47090">
    <property type="entry name" value="PGBD-like"/>
    <property type="match status" value="1"/>
</dbReference>
<dbReference type="Pfam" id="PF01471">
    <property type="entry name" value="PG_binding_1"/>
    <property type="match status" value="1"/>
</dbReference>
<feature type="compositionally biased region" description="Low complexity" evidence="1">
    <location>
        <begin position="478"/>
        <end position="487"/>
    </location>
</feature>
<dbReference type="InterPro" id="IPR036366">
    <property type="entry name" value="PGBDSf"/>
</dbReference>
<accession>A0ABN3I393</accession>
<organism evidence="3 4">
    <name type="scientific">Streptomyces coeruleofuscus</name>
    <dbReference type="NCBI Taxonomy" id="66879"/>
    <lineage>
        <taxon>Bacteria</taxon>
        <taxon>Bacillati</taxon>
        <taxon>Actinomycetota</taxon>
        <taxon>Actinomycetes</taxon>
        <taxon>Kitasatosporales</taxon>
        <taxon>Streptomycetaceae</taxon>
        <taxon>Streptomyces</taxon>
    </lineage>
</organism>
<evidence type="ECO:0000313" key="4">
    <source>
        <dbReference type="Proteomes" id="UP001499986"/>
    </source>
</evidence>
<dbReference type="EMBL" id="BAAASE010000003">
    <property type="protein sequence ID" value="GAA2393626.1"/>
    <property type="molecule type" value="Genomic_DNA"/>
</dbReference>
<reference evidence="4" key="1">
    <citation type="journal article" date="2019" name="Int. J. Syst. Evol. Microbiol.">
        <title>The Global Catalogue of Microorganisms (GCM) 10K type strain sequencing project: providing services to taxonomists for standard genome sequencing and annotation.</title>
        <authorList>
            <consortium name="The Broad Institute Genomics Platform"/>
            <consortium name="The Broad Institute Genome Sequencing Center for Infectious Disease"/>
            <person name="Wu L."/>
            <person name="Ma J."/>
        </authorList>
    </citation>
    <scope>NUCLEOTIDE SEQUENCE [LARGE SCALE GENOMIC DNA]</scope>
    <source>
        <strain evidence="4">JCM 4358</strain>
    </source>
</reference>
<feature type="compositionally biased region" description="Low complexity" evidence="1">
    <location>
        <begin position="364"/>
        <end position="375"/>
    </location>
</feature>
<feature type="compositionally biased region" description="Low complexity" evidence="1">
    <location>
        <begin position="564"/>
        <end position="586"/>
    </location>
</feature>
<name>A0ABN3I393_9ACTN</name>
<evidence type="ECO:0000256" key="1">
    <source>
        <dbReference type="SAM" id="MobiDB-lite"/>
    </source>
</evidence>
<feature type="compositionally biased region" description="Low complexity" evidence="1">
    <location>
        <begin position="233"/>
        <end position="254"/>
    </location>
</feature>
<feature type="region of interest" description="Disordered" evidence="1">
    <location>
        <begin position="550"/>
        <end position="659"/>
    </location>
</feature>
<feature type="compositionally biased region" description="Pro residues" evidence="1">
    <location>
        <begin position="396"/>
        <end position="406"/>
    </location>
</feature>
<evidence type="ECO:0000259" key="2">
    <source>
        <dbReference type="Pfam" id="PF01471"/>
    </source>
</evidence>
<dbReference type="InterPro" id="IPR002477">
    <property type="entry name" value="Peptidoglycan-bd-like"/>
</dbReference>
<dbReference type="InterPro" id="IPR036365">
    <property type="entry name" value="PGBD-like_sf"/>
</dbReference>
<dbReference type="Gene3D" id="1.10.101.10">
    <property type="entry name" value="PGBD-like superfamily/PGBD"/>
    <property type="match status" value="1"/>
</dbReference>
<feature type="region of interest" description="Disordered" evidence="1">
    <location>
        <begin position="94"/>
        <end position="523"/>
    </location>
</feature>
<evidence type="ECO:0000313" key="3">
    <source>
        <dbReference type="EMBL" id="GAA2393626.1"/>
    </source>
</evidence>